<proteinExistence type="predicted"/>
<protein>
    <submittedName>
        <fullName evidence="1">Metal-dependent hydrolase</fullName>
    </submittedName>
</protein>
<sequence length="292" mass="32565">MSNATITHDRVQVRHPALDDPLADLPKYFMGVDAPDEVVGCHLIAVLSAIFPPGEDFFVRSVARVRHRVGDPELQAQVDAFIGQEDQHGEQHRRLNERLAAHGYPVRRVSRFVDRVARAVEGRLSPEANLAVTAALEHHTAVVAETLLDIEASRDHFAHDGVLALFCWHALEESEHKAVAFDVYREIGGTEAMRIRAMHVMNVLFAVEVALATAESTLRDRDAWRHPVVTLRSVGALARSPFLSRRLVRRVADYLDQGFHPDDADTEEMIARWRRELFGADGRLVDTAAGAA</sequence>
<dbReference type="RefSeq" id="WP_272736328.1">
    <property type="nucleotide sequence ID" value="NZ_CP116942.1"/>
</dbReference>
<dbReference type="Proteomes" id="UP001216390">
    <property type="component" value="Chromosome"/>
</dbReference>
<dbReference type="PANTHER" id="PTHR39456">
    <property type="entry name" value="METAL-DEPENDENT HYDROLASE"/>
    <property type="match status" value="1"/>
</dbReference>
<dbReference type="KEGG" id="ima:PO878_20140"/>
<dbReference type="InterPro" id="IPR016516">
    <property type="entry name" value="UCP07580"/>
</dbReference>
<reference evidence="1" key="1">
    <citation type="submission" date="2023-01" db="EMBL/GenBank/DDBJ databases">
        <title>The diversity of Class Acidimicrobiia in South China Sea sediment environments and the proposal of Iamia marina sp. nov., a novel species of the genus Iamia.</title>
        <authorList>
            <person name="He Y."/>
            <person name="Tian X."/>
        </authorList>
    </citation>
    <scope>NUCLEOTIDE SEQUENCE</scope>
    <source>
        <strain evidence="1">DSM 19957</strain>
    </source>
</reference>
<keyword evidence="1" id="KW-0378">Hydrolase</keyword>
<dbReference type="Pfam" id="PF10118">
    <property type="entry name" value="Metal_hydrol"/>
    <property type="match status" value="1"/>
</dbReference>
<dbReference type="EMBL" id="CP116942">
    <property type="protein sequence ID" value="WCO66806.1"/>
    <property type="molecule type" value="Genomic_DNA"/>
</dbReference>
<dbReference type="GO" id="GO:0016787">
    <property type="term" value="F:hydrolase activity"/>
    <property type="evidence" value="ECO:0007669"/>
    <property type="project" value="UniProtKB-KW"/>
</dbReference>
<organism evidence="1 2">
    <name type="scientific">Iamia majanohamensis</name>
    <dbReference type="NCBI Taxonomy" id="467976"/>
    <lineage>
        <taxon>Bacteria</taxon>
        <taxon>Bacillati</taxon>
        <taxon>Actinomycetota</taxon>
        <taxon>Acidimicrobiia</taxon>
        <taxon>Acidimicrobiales</taxon>
        <taxon>Iamiaceae</taxon>
        <taxon>Iamia</taxon>
    </lineage>
</organism>
<dbReference type="PANTHER" id="PTHR39456:SF1">
    <property type="entry name" value="METAL-DEPENDENT HYDROLASE"/>
    <property type="match status" value="1"/>
</dbReference>
<name>A0AAE9YFD6_9ACTN</name>
<gene>
    <name evidence="1" type="ORF">PO878_20140</name>
</gene>
<accession>A0AAE9YFD6</accession>
<evidence type="ECO:0000313" key="1">
    <source>
        <dbReference type="EMBL" id="WCO66806.1"/>
    </source>
</evidence>
<evidence type="ECO:0000313" key="2">
    <source>
        <dbReference type="Proteomes" id="UP001216390"/>
    </source>
</evidence>
<keyword evidence="2" id="KW-1185">Reference proteome</keyword>
<dbReference type="AlphaFoldDB" id="A0AAE9YFD6"/>
<dbReference type="PIRSF" id="PIRSF007580">
    <property type="entry name" value="UCP07580"/>
    <property type="match status" value="1"/>
</dbReference>